<dbReference type="SMART" id="SM00062">
    <property type="entry name" value="PBPb"/>
    <property type="match status" value="1"/>
</dbReference>
<name>H8GH59_METAL</name>
<dbReference type="eggNOG" id="COG0834">
    <property type="taxonomic scope" value="Bacteria"/>
</dbReference>
<dbReference type="Pfam" id="PF13426">
    <property type="entry name" value="PAS_9"/>
    <property type="match status" value="1"/>
</dbReference>
<dbReference type="Pfam" id="PF00990">
    <property type="entry name" value="GGDEF"/>
    <property type="match status" value="1"/>
</dbReference>
<dbReference type="PROSITE" id="PS50112">
    <property type="entry name" value="PAS"/>
    <property type="match status" value="1"/>
</dbReference>
<proteinExistence type="predicted"/>
<dbReference type="InterPro" id="IPR052163">
    <property type="entry name" value="DGC-Regulatory_Protein"/>
</dbReference>
<accession>H8GH59</accession>
<dbReference type="SUPFAM" id="SSF55073">
    <property type="entry name" value="Nucleotide cyclase"/>
    <property type="match status" value="1"/>
</dbReference>
<dbReference type="EMBL" id="CM001475">
    <property type="protein sequence ID" value="EIC28850.1"/>
    <property type="molecule type" value="Genomic_DNA"/>
</dbReference>
<comment type="cofactor">
    <cofactor evidence="1">
        <name>Mg(2+)</name>
        <dbReference type="ChEBI" id="CHEBI:18420"/>
    </cofactor>
</comment>
<dbReference type="PROSITE" id="PS50887">
    <property type="entry name" value="GGDEF"/>
    <property type="match status" value="1"/>
</dbReference>
<dbReference type="PANTHER" id="PTHR46663:SF3">
    <property type="entry name" value="SLL0267 PROTEIN"/>
    <property type="match status" value="1"/>
</dbReference>
<reference evidence="5 6" key="1">
    <citation type="journal article" date="2013" name="Genome Announc.">
        <title>Genome Sequence of the Obligate Gammaproteobacterial Methanotroph Methylomicrobium album Strain BG8.</title>
        <authorList>
            <person name="Kits K.D."/>
            <person name="Kalyuzhnaya M.G."/>
            <person name="Klotz M.G."/>
            <person name="Jetten M.S."/>
            <person name="Op den Camp H.J."/>
            <person name="Vuilleumier S."/>
            <person name="Bringel F."/>
            <person name="Dispirito A.A."/>
            <person name="Murrell J.C."/>
            <person name="Bruce D."/>
            <person name="Cheng J.F."/>
            <person name="Copeland A."/>
            <person name="Goodwin L."/>
            <person name="Hauser L."/>
            <person name="Lajus A."/>
            <person name="Land M.L."/>
            <person name="Lapidus A."/>
            <person name="Lucas S."/>
            <person name="Medigue C."/>
            <person name="Pitluck S."/>
            <person name="Woyke T."/>
            <person name="Zeytun A."/>
            <person name="Stein L.Y."/>
        </authorList>
    </citation>
    <scope>NUCLEOTIDE SEQUENCE [LARGE SCALE GENOMIC DNA]</scope>
    <source>
        <strain evidence="5 6">BG8</strain>
    </source>
</reference>
<organism evidence="5 6">
    <name type="scientific">Methylomicrobium album BG8</name>
    <dbReference type="NCBI Taxonomy" id="686340"/>
    <lineage>
        <taxon>Bacteria</taxon>
        <taxon>Pseudomonadati</taxon>
        <taxon>Pseudomonadota</taxon>
        <taxon>Gammaproteobacteria</taxon>
        <taxon>Methylococcales</taxon>
        <taxon>Methylococcaceae</taxon>
        <taxon>Methylomicrobium</taxon>
    </lineage>
</organism>
<evidence type="ECO:0000259" key="4">
    <source>
        <dbReference type="PROSITE" id="PS50887"/>
    </source>
</evidence>
<keyword evidence="6" id="KW-1185">Reference proteome</keyword>
<feature type="region of interest" description="Disordered" evidence="2">
    <location>
        <begin position="323"/>
        <end position="342"/>
    </location>
</feature>
<dbReference type="SMART" id="SM00267">
    <property type="entry name" value="GGDEF"/>
    <property type="match status" value="1"/>
</dbReference>
<feature type="domain" description="PAS" evidence="3">
    <location>
        <begin position="360"/>
        <end position="405"/>
    </location>
</feature>
<dbReference type="InterPro" id="IPR000014">
    <property type="entry name" value="PAS"/>
</dbReference>
<dbReference type="GO" id="GO:0003824">
    <property type="term" value="F:catalytic activity"/>
    <property type="evidence" value="ECO:0007669"/>
    <property type="project" value="UniProtKB-ARBA"/>
</dbReference>
<dbReference type="InterPro" id="IPR043128">
    <property type="entry name" value="Rev_trsase/Diguanyl_cyclase"/>
</dbReference>
<dbReference type="InterPro" id="IPR001638">
    <property type="entry name" value="Solute-binding_3/MltF_N"/>
</dbReference>
<dbReference type="Gene3D" id="3.40.190.10">
    <property type="entry name" value="Periplasmic binding protein-like II"/>
    <property type="match status" value="2"/>
</dbReference>
<dbReference type="HOGENOM" id="CLU_421992_0_0_6"/>
<dbReference type="CDD" id="cd00130">
    <property type="entry name" value="PAS"/>
    <property type="match status" value="1"/>
</dbReference>
<dbReference type="eggNOG" id="COG5001">
    <property type="taxonomic scope" value="Bacteria"/>
</dbReference>
<dbReference type="Gene3D" id="3.30.450.20">
    <property type="entry name" value="PAS domain"/>
    <property type="match status" value="1"/>
</dbReference>
<dbReference type="InterPro" id="IPR029787">
    <property type="entry name" value="Nucleotide_cyclase"/>
</dbReference>
<dbReference type="NCBIfam" id="TIGR00254">
    <property type="entry name" value="GGDEF"/>
    <property type="match status" value="1"/>
</dbReference>
<dbReference type="eggNOG" id="COG2202">
    <property type="taxonomic scope" value="Bacteria"/>
</dbReference>
<dbReference type="FunFam" id="3.30.70.270:FF:000001">
    <property type="entry name" value="Diguanylate cyclase domain protein"/>
    <property type="match status" value="1"/>
</dbReference>
<dbReference type="InterPro" id="IPR000160">
    <property type="entry name" value="GGDEF_dom"/>
</dbReference>
<feature type="domain" description="GGDEF" evidence="4">
    <location>
        <begin position="519"/>
        <end position="649"/>
    </location>
</feature>
<dbReference type="CDD" id="cd01007">
    <property type="entry name" value="PBP2_BvgS_HisK_like"/>
    <property type="match status" value="1"/>
</dbReference>
<sequence length="649" mass="73666">MIALCLLVNCALADSTTEMMWRSQATAPLSIELTAKEKAWLARHKKIRVAFDDSLPPYSFADSDGRFNGIAVDIFDELSRKLDIRFEPFPRKSWNQLYRAAAEHRADVVATMVDRPERRLWFNFTHPYLTKSLALITRESDAEIKTPDDLAGRTVAYTKGYQFSEGIRKKHPSIKPHPVGSMLECLQSVGAQKADACITFVATANYLQAKHPLTGIKFAGFYERHTADESIAVRGDWPILAGILQKGLDVLSEAEMNAIYFKWVPPPPEVSVVVEKNAVPALSEESPLAENGLQETISPFLFLFVIGYVWIWSLRVRRHLRRASPPPRQDEPARIPPPNPQLPGDFERMLLKRATDLQNYDIRFRNLIENQSKNYFFFQCDKKGKITYVSPSVTQMLGHRPDEFIAGFQHYITDNPENLSVNNLFELNRQGIPCAPFALEVYDSGDERHWLEITSEPVYDEFGNCIGVDCLVFEITKRRQEDERLIWLSFHDELTGLANRRLFIERLQQSLAMANRNRMPFAVHYLDLDGFKSLNDRLGHAAGDHALKEVAKKLMATLRDTDTAARFGGDEFALLLPDCDEQACASVAKKIVEIMHEPISYNGEAVRLGVSIGIALYPRNADNCDALLRYADASMYHAKQKRLGYSFEA</sequence>
<protein>
    <submittedName>
        <fullName evidence="5">PAS domain S-box/diguanylate cyclase (GGDEF) domain-containing protein</fullName>
    </submittedName>
</protein>
<evidence type="ECO:0000259" key="3">
    <source>
        <dbReference type="PROSITE" id="PS50112"/>
    </source>
</evidence>
<dbReference type="PANTHER" id="PTHR46663">
    <property type="entry name" value="DIGUANYLATE CYCLASE DGCT-RELATED"/>
    <property type="match status" value="1"/>
</dbReference>
<dbReference type="AlphaFoldDB" id="H8GH59"/>
<evidence type="ECO:0000256" key="1">
    <source>
        <dbReference type="ARBA" id="ARBA00001946"/>
    </source>
</evidence>
<dbReference type="NCBIfam" id="TIGR00229">
    <property type="entry name" value="sensory_box"/>
    <property type="match status" value="1"/>
</dbReference>
<dbReference type="SUPFAM" id="SSF55785">
    <property type="entry name" value="PYP-like sensor domain (PAS domain)"/>
    <property type="match status" value="1"/>
</dbReference>
<evidence type="ECO:0000256" key="2">
    <source>
        <dbReference type="SAM" id="MobiDB-lite"/>
    </source>
</evidence>
<gene>
    <name evidence="5" type="ORF">Metal_1031</name>
</gene>
<evidence type="ECO:0000313" key="6">
    <source>
        <dbReference type="Proteomes" id="UP000005090"/>
    </source>
</evidence>
<dbReference type="CDD" id="cd01949">
    <property type="entry name" value="GGDEF"/>
    <property type="match status" value="1"/>
</dbReference>
<dbReference type="Gene3D" id="3.30.70.270">
    <property type="match status" value="1"/>
</dbReference>
<evidence type="ECO:0000313" key="5">
    <source>
        <dbReference type="EMBL" id="EIC28850.1"/>
    </source>
</evidence>
<dbReference type="Pfam" id="PF00497">
    <property type="entry name" value="SBP_bac_3"/>
    <property type="match status" value="1"/>
</dbReference>
<dbReference type="STRING" id="686340.Metal_1031"/>
<dbReference type="InterPro" id="IPR035965">
    <property type="entry name" value="PAS-like_dom_sf"/>
</dbReference>
<dbReference type="Proteomes" id="UP000005090">
    <property type="component" value="Chromosome"/>
</dbReference>
<dbReference type="SUPFAM" id="SSF53850">
    <property type="entry name" value="Periplasmic binding protein-like II"/>
    <property type="match status" value="1"/>
</dbReference>